<reference evidence="2 3" key="1">
    <citation type="submission" date="2023-12" db="EMBL/GenBank/DDBJ databases">
        <title>Genome sequencing and assembly of bacterial species from a model synthetic community.</title>
        <authorList>
            <person name="Hogle S.L."/>
        </authorList>
    </citation>
    <scope>NUCLEOTIDE SEQUENCE [LARGE SCALE GENOMIC DNA]</scope>
    <source>
        <strain evidence="2 3">HAMBI 2494</strain>
    </source>
</reference>
<dbReference type="InterPro" id="IPR006171">
    <property type="entry name" value="TOPRIM_dom"/>
</dbReference>
<evidence type="ECO:0000313" key="2">
    <source>
        <dbReference type="EMBL" id="WQD80268.1"/>
    </source>
</evidence>
<name>A0ABZ0WSN0_9BURK</name>
<organism evidence="2 3">
    <name type="scientific">Paraburkholderia kururiensis</name>
    <dbReference type="NCBI Taxonomy" id="984307"/>
    <lineage>
        <taxon>Bacteria</taxon>
        <taxon>Pseudomonadati</taxon>
        <taxon>Pseudomonadota</taxon>
        <taxon>Betaproteobacteria</taxon>
        <taxon>Burkholderiales</taxon>
        <taxon>Burkholderiaceae</taxon>
        <taxon>Paraburkholderia</taxon>
    </lineage>
</organism>
<evidence type="ECO:0000259" key="1">
    <source>
        <dbReference type="Pfam" id="PF13362"/>
    </source>
</evidence>
<proteinExistence type="predicted"/>
<dbReference type="Pfam" id="PF13362">
    <property type="entry name" value="Toprim_3"/>
    <property type="match status" value="1"/>
</dbReference>
<feature type="domain" description="Toprim" evidence="1">
    <location>
        <begin position="184"/>
        <end position="249"/>
    </location>
</feature>
<dbReference type="RefSeq" id="WP_114814591.1">
    <property type="nucleotide sequence ID" value="NZ_CP139965.1"/>
</dbReference>
<dbReference type="Proteomes" id="UP001325479">
    <property type="component" value="Chromosome"/>
</dbReference>
<sequence length="284" mass="31942">MSDFVRFAASHGVLISHLDDSGRIRRCPTDSHPRSRNGAYMFDGRRGWVMAWDGAAETVWFDDPHARSWTDAEKRVWAEKRRASERLAARRRADAVHRAEKLISTAVIGEHNYFHFKGLPEARGLVLPDRRLIVPMRSMQGELRGVQSIYWDYDDLRWVKKMIFGMSASGAVFRIGPSRASETILCEGYATGLSIEMAARQMRLNAAVLICFNDSNMAAMAPFVAGRKYVFADNDQSNAGQRAAEKTGLPWTMSDAVGEDANDLHKRAGLMAVCRKLMEARRTS</sequence>
<protein>
    <submittedName>
        <fullName evidence="2">Toprim domain-containing protein</fullName>
    </submittedName>
</protein>
<accession>A0ABZ0WSN0</accession>
<dbReference type="EMBL" id="CP139965">
    <property type="protein sequence ID" value="WQD80268.1"/>
    <property type="molecule type" value="Genomic_DNA"/>
</dbReference>
<evidence type="ECO:0000313" key="3">
    <source>
        <dbReference type="Proteomes" id="UP001325479"/>
    </source>
</evidence>
<gene>
    <name evidence="2" type="ORF">U0042_11620</name>
</gene>
<keyword evidence="3" id="KW-1185">Reference proteome</keyword>